<comment type="caution">
    <text evidence="4">The sequence shown here is derived from an EMBL/GenBank/DDBJ whole genome shotgun (WGS) entry which is preliminary data.</text>
</comment>
<protein>
    <submittedName>
        <fullName evidence="4">GNAT family N-acetyltransferase</fullName>
    </submittedName>
</protein>
<name>A0A926NZF9_9HYPH</name>
<evidence type="ECO:0000256" key="2">
    <source>
        <dbReference type="ARBA" id="ARBA00023315"/>
    </source>
</evidence>
<accession>A0A926NZF9</accession>
<dbReference type="AlphaFoldDB" id="A0A926NZF9"/>
<evidence type="ECO:0000256" key="1">
    <source>
        <dbReference type="ARBA" id="ARBA00022679"/>
    </source>
</evidence>
<dbReference type="CDD" id="cd04301">
    <property type="entry name" value="NAT_SF"/>
    <property type="match status" value="1"/>
</dbReference>
<dbReference type="RefSeq" id="WP_190292955.1">
    <property type="nucleotide sequence ID" value="NZ_JABFCZ010000021.1"/>
</dbReference>
<proteinExistence type="predicted"/>
<evidence type="ECO:0000259" key="3">
    <source>
        <dbReference type="PROSITE" id="PS51186"/>
    </source>
</evidence>
<feature type="domain" description="N-acetyltransferase" evidence="3">
    <location>
        <begin position="11"/>
        <end position="162"/>
    </location>
</feature>
<keyword evidence="2" id="KW-0012">Acyltransferase</keyword>
<keyword evidence="1" id="KW-0808">Transferase</keyword>
<organism evidence="4 5">
    <name type="scientific">Roseibium aggregatum</name>
    <dbReference type="NCBI Taxonomy" id="187304"/>
    <lineage>
        <taxon>Bacteria</taxon>
        <taxon>Pseudomonadati</taxon>
        <taxon>Pseudomonadota</taxon>
        <taxon>Alphaproteobacteria</taxon>
        <taxon>Hyphomicrobiales</taxon>
        <taxon>Stappiaceae</taxon>
        <taxon>Roseibium</taxon>
    </lineage>
</organism>
<sequence length="166" mass="18723">MSFWWFWTAPPVVEDALDEDLPKLAEIHAKSFVHDWDAEELARLKAQPGVSIRVARRASPYGTRNPLGFLILRQAADEAEVITIAVHPRQRGRGVAKKLMKDGMFRLYGDRCASLFLEVDAANEPAILLYRALGFRQVGERKGYYRSGEGDGTALVMRVDLSPHDR</sequence>
<dbReference type="SUPFAM" id="SSF55729">
    <property type="entry name" value="Acyl-CoA N-acyltransferases (Nat)"/>
    <property type="match status" value="1"/>
</dbReference>
<dbReference type="Proteomes" id="UP000598467">
    <property type="component" value="Unassembled WGS sequence"/>
</dbReference>
<dbReference type="Gene3D" id="3.40.630.30">
    <property type="match status" value="1"/>
</dbReference>
<reference evidence="4" key="1">
    <citation type="submission" date="2020-05" db="EMBL/GenBank/DDBJ databases">
        <title>Identification of trans-AT polyketide cluster in two marine bacteria, producers of a novel glutaramide-containing polyketide sesbanimide D and analogs.</title>
        <authorList>
            <person name="Kacar D."/>
            <person name="Rodriguez P."/>
            <person name="Canedo L."/>
            <person name="Gonzalez E."/>
            <person name="Galan B."/>
            <person name="De La Calle F."/>
            <person name="Garcia J.L."/>
        </authorList>
    </citation>
    <scope>NUCLEOTIDE SEQUENCE</scope>
    <source>
        <strain evidence="4">PHM038</strain>
    </source>
</reference>
<dbReference type="EMBL" id="JABFCZ010000021">
    <property type="protein sequence ID" value="MBD1548264.1"/>
    <property type="molecule type" value="Genomic_DNA"/>
</dbReference>
<dbReference type="InterPro" id="IPR050680">
    <property type="entry name" value="YpeA/RimI_acetyltransf"/>
</dbReference>
<evidence type="ECO:0000313" key="5">
    <source>
        <dbReference type="Proteomes" id="UP000598467"/>
    </source>
</evidence>
<dbReference type="InterPro" id="IPR016181">
    <property type="entry name" value="Acyl_CoA_acyltransferase"/>
</dbReference>
<dbReference type="PANTHER" id="PTHR43420">
    <property type="entry name" value="ACETYLTRANSFERASE"/>
    <property type="match status" value="1"/>
</dbReference>
<dbReference type="InterPro" id="IPR000182">
    <property type="entry name" value="GNAT_dom"/>
</dbReference>
<dbReference type="PANTHER" id="PTHR43420:SF44">
    <property type="entry name" value="ACETYLTRANSFERASE YPEA"/>
    <property type="match status" value="1"/>
</dbReference>
<dbReference type="Pfam" id="PF00583">
    <property type="entry name" value="Acetyltransf_1"/>
    <property type="match status" value="1"/>
</dbReference>
<gene>
    <name evidence="4" type="ORF">HK439_18525</name>
</gene>
<dbReference type="PROSITE" id="PS51186">
    <property type="entry name" value="GNAT"/>
    <property type="match status" value="1"/>
</dbReference>
<evidence type="ECO:0000313" key="4">
    <source>
        <dbReference type="EMBL" id="MBD1548264.1"/>
    </source>
</evidence>
<dbReference type="GO" id="GO:0016747">
    <property type="term" value="F:acyltransferase activity, transferring groups other than amino-acyl groups"/>
    <property type="evidence" value="ECO:0007669"/>
    <property type="project" value="InterPro"/>
</dbReference>